<dbReference type="PROSITE" id="PS50885">
    <property type="entry name" value="HAMP"/>
    <property type="match status" value="1"/>
</dbReference>
<dbReference type="CDD" id="cd06225">
    <property type="entry name" value="HAMP"/>
    <property type="match status" value="1"/>
</dbReference>
<evidence type="ECO:0000256" key="5">
    <source>
        <dbReference type="ARBA" id="ARBA00022679"/>
    </source>
</evidence>
<reference evidence="12 13" key="1">
    <citation type="journal article" date="2016" name="Nat. Commun.">
        <title>Thousands of microbial genomes shed light on interconnected biogeochemical processes in an aquifer system.</title>
        <authorList>
            <person name="Anantharaman K."/>
            <person name="Brown C.T."/>
            <person name="Hug L.A."/>
            <person name="Sharon I."/>
            <person name="Castelle C.J."/>
            <person name="Probst A.J."/>
            <person name="Thomas B.C."/>
            <person name="Singh A."/>
            <person name="Wilkins M.J."/>
            <person name="Karaoz U."/>
            <person name="Brodie E.L."/>
            <person name="Williams K.H."/>
            <person name="Hubbard S.S."/>
            <person name="Banfield J.F."/>
        </authorList>
    </citation>
    <scope>NUCLEOTIDE SEQUENCE [LARGE SCALE GENOMIC DNA]</scope>
</reference>
<keyword evidence="9" id="KW-0472">Membrane</keyword>
<feature type="domain" description="Histidine kinase" evidence="10">
    <location>
        <begin position="282"/>
        <end position="499"/>
    </location>
</feature>
<dbReference type="InterPro" id="IPR050736">
    <property type="entry name" value="Sensor_HK_Regulatory"/>
</dbReference>
<dbReference type="Gene3D" id="6.10.340.10">
    <property type="match status" value="1"/>
</dbReference>
<name>A0A1F5REP3_9BACT</name>
<evidence type="ECO:0000256" key="6">
    <source>
        <dbReference type="ARBA" id="ARBA00022777"/>
    </source>
</evidence>
<dbReference type="Proteomes" id="UP000177230">
    <property type="component" value="Unassembled WGS sequence"/>
</dbReference>
<feature type="coiled-coil region" evidence="8">
    <location>
        <begin position="245"/>
        <end position="272"/>
    </location>
</feature>
<dbReference type="SMART" id="SM00304">
    <property type="entry name" value="HAMP"/>
    <property type="match status" value="1"/>
</dbReference>
<dbReference type="PANTHER" id="PTHR43711">
    <property type="entry name" value="TWO-COMPONENT HISTIDINE KINASE"/>
    <property type="match status" value="1"/>
</dbReference>
<feature type="domain" description="HAMP" evidence="11">
    <location>
        <begin position="201"/>
        <end position="253"/>
    </location>
</feature>
<dbReference type="SUPFAM" id="SSF47384">
    <property type="entry name" value="Homodimeric domain of signal transducing histidine kinase"/>
    <property type="match status" value="1"/>
</dbReference>
<dbReference type="SUPFAM" id="SSF55874">
    <property type="entry name" value="ATPase domain of HSP90 chaperone/DNA topoisomerase II/histidine kinase"/>
    <property type="match status" value="1"/>
</dbReference>
<dbReference type="GO" id="GO:0000155">
    <property type="term" value="F:phosphorelay sensor kinase activity"/>
    <property type="evidence" value="ECO:0007669"/>
    <property type="project" value="InterPro"/>
</dbReference>
<protein>
    <recommendedName>
        <fullName evidence="3">histidine kinase</fullName>
        <ecNumber evidence="3">2.7.13.3</ecNumber>
    </recommendedName>
</protein>
<evidence type="ECO:0000256" key="9">
    <source>
        <dbReference type="SAM" id="Phobius"/>
    </source>
</evidence>
<organism evidence="12 13">
    <name type="scientific">Candidatus Edwardsbacteria bacterium GWF2_54_11</name>
    <dbReference type="NCBI Taxonomy" id="1817851"/>
    <lineage>
        <taxon>Bacteria</taxon>
        <taxon>Candidatus Edwardsiibacteriota</taxon>
    </lineage>
</organism>
<dbReference type="InterPro" id="IPR003661">
    <property type="entry name" value="HisK_dim/P_dom"/>
</dbReference>
<dbReference type="InterPro" id="IPR036097">
    <property type="entry name" value="HisK_dim/P_sf"/>
</dbReference>
<keyword evidence="5" id="KW-0808">Transferase</keyword>
<dbReference type="Pfam" id="PF02518">
    <property type="entry name" value="HATPase_c"/>
    <property type="match status" value="1"/>
</dbReference>
<dbReference type="EMBL" id="MFFM01000028">
    <property type="protein sequence ID" value="OGF12926.1"/>
    <property type="molecule type" value="Genomic_DNA"/>
</dbReference>
<keyword evidence="4" id="KW-0597">Phosphoprotein</keyword>
<sequence>MFKSLKIKLAIAASLLVIIIITVYSLVSVLTRREQLKNEIQDGVIAFAQMTVAPICQSYYLYYTSGYFKFRGSLSNFLRMNGNITEIQIIDVNGEVKFDSRQMDIEHSAIPKKPELYEPGLMERVKRLDLSYKIISSADNQEAISVVMPYIEEWGRHRLSVRFVGSFAALGYLIRSSLSQVLITGLLFVLLGSVLAYFMAKSITDPIHQLTVAARDIGAGKLDQEVNVKTDDEIGSLADNFNIMTRQLKANLEALSESYDRLSQANAELMELDRLKSNFIANVSHELKTPLTTISGYADYLAMEKLGPLTETQRKGIEVMRRNIKRLTRQIKDLLDFITIESGHFIVEQHPFDIRALLDETAANYQAELDKKKLEIVIDAPEKLTVIGDRDRILQVVDNLVMNALKFTSRGYIKLKAQPDGEGAARIEVSDSGVGIPQEAVPRIFERFHQLDGSSTRKYGGVGLGLAIVKSILDAHQSAIEVTSQTGKGSCFSFKLPLE</sequence>
<keyword evidence="8" id="KW-0175">Coiled coil</keyword>
<dbReference type="SMART" id="SM00387">
    <property type="entry name" value="HATPase_c"/>
    <property type="match status" value="1"/>
</dbReference>
<dbReference type="Gene3D" id="3.30.565.10">
    <property type="entry name" value="Histidine kinase-like ATPase, C-terminal domain"/>
    <property type="match status" value="1"/>
</dbReference>
<dbReference type="InterPro" id="IPR003594">
    <property type="entry name" value="HATPase_dom"/>
</dbReference>
<dbReference type="PROSITE" id="PS50109">
    <property type="entry name" value="HIS_KIN"/>
    <property type="match status" value="1"/>
</dbReference>
<comment type="catalytic activity">
    <reaction evidence="1">
        <text>ATP + protein L-histidine = ADP + protein N-phospho-L-histidine.</text>
        <dbReference type="EC" id="2.7.13.3"/>
    </reaction>
</comment>
<accession>A0A1F5REP3</accession>
<comment type="subcellular location">
    <subcellularLocation>
        <location evidence="2">Membrane</location>
    </subcellularLocation>
</comment>
<evidence type="ECO:0000256" key="7">
    <source>
        <dbReference type="ARBA" id="ARBA00023012"/>
    </source>
</evidence>
<dbReference type="PANTHER" id="PTHR43711:SF1">
    <property type="entry name" value="HISTIDINE KINASE 1"/>
    <property type="match status" value="1"/>
</dbReference>
<keyword evidence="9" id="KW-0812">Transmembrane</keyword>
<dbReference type="Gene3D" id="1.10.287.130">
    <property type="match status" value="1"/>
</dbReference>
<dbReference type="InterPro" id="IPR003660">
    <property type="entry name" value="HAMP_dom"/>
</dbReference>
<evidence type="ECO:0000259" key="11">
    <source>
        <dbReference type="PROSITE" id="PS50885"/>
    </source>
</evidence>
<dbReference type="FunFam" id="1.10.287.130:FF:000001">
    <property type="entry name" value="Two-component sensor histidine kinase"/>
    <property type="match status" value="1"/>
</dbReference>
<evidence type="ECO:0000256" key="3">
    <source>
        <dbReference type="ARBA" id="ARBA00012438"/>
    </source>
</evidence>
<evidence type="ECO:0000313" key="12">
    <source>
        <dbReference type="EMBL" id="OGF12926.1"/>
    </source>
</evidence>
<evidence type="ECO:0000313" key="13">
    <source>
        <dbReference type="Proteomes" id="UP000177230"/>
    </source>
</evidence>
<dbReference type="PRINTS" id="PR00344">
    <property type="entry name" value="BCTRLSENSOR"/>
</dbReference>
<dbReference type="CDD" id="cd00082">
    <property type="entry name" value="HisKA"/>
    <property type="match status" value="1"/>
</dbReference>
<evidence type="ECO:0000256" key="4">
    <source>
        <dbReference type="ARBA" id="ARBA00022553"/>
    </source>
</evidence>
<dbReference type="AlphaFoldDB" id="A0A1F5REP3"/>
<feature type="coiled-coil region" evidence="8">
    <location>
        <begin position="317"/>
        <end position="375"/>
    </location>
</feature>
<evidence type="ECO:0000256" key="1">
    <source>
        <dbReference type="ARBA" id="ARBA00000085"/>
    </source>
</evidence>
<dbReference type="CDD" id="cd16922">
    <property type="entry name" value="HATPase_EvgS-ArcB-TorS-like"/>
    <property type="match status" value="1"/>
</dbReference>
<dbReference type="GO" id="GO:0016020">
    <property type="term" value="C:membrane"/>
    <property type="evidence" value="ECO:0007669"/>
    <property type="project" value="UniProtKB-SubCell"/>
</dbReference>
<keyword evidence="9" id="KW-1133">Transmembrane helix</keyword>
<proteinExistence type="predicted"/>
<dbReference type="Pfam" id="PF00512">
    <property type="entry name" value="HisKA"/>
    <property type="match status" value="1"/>
</dbReference>
<feature type="transmembrane region" description="Helical" evidence="9">
    <location>
        <begin position="9"/>
        <end position="31"/>
    </location>
</feature>
<dbReference type="SMART" id="SM00388">
    <property type="entry name" value="HisKA"/>
    <property type="match status" value="1"/>
</dbReference>
<dbReference type="InterPro" id="IPR036890">
    <property type="entry name" value="HATPase_C_sf"/>
</dbReference>
<dbReference type="Pfam" id="PF00672">
    <property type="entry name" value="HAMP"/>
    <property type="match status" value="1"/>
</dbReference>
<keyword evidence="6" id="KW-0418">Kinase</keyword>
<dbReference type="InterPro" id="IPR004358">
    <property type="entry name" value="Sig_transdc_His_kin-like_C"/>
</dbReference>
<evidence type="ECO:0000256" key="2">
    <source>
        <dbReference type="ARBA" id="ARBA00004370"/>
    </source>
</evidence>
<dbReference type="SUPFAM" id="SSF158472">
    <property type="entry name" value="HAMP domain-like"/>
    <property type="match status" value="1"/>
</dbReference>
<comment type="caution">
    <text evidence="12">The sequence shown here is derived from an EMBL/GenBank/DDBJ whole genome shotgun (WGS) entry which is preliminary data.</text>
</comment>
<evidence type="ECO:0000256" key="8">
    <source>
        <dbReference type="SAM" id="Coils"/>
    </source>
</evidence>
<dbReference type="InterPro" id="IPR005467">
    <property type="entry name" value="His_kinase_dom"/>
</dbReference>
<keyword evidence="7" id="KW-0902">Two-component regulatory system</keyword>
<evidence type="ECO:0000259" key="10">
    <source>
        <dbReference type="PROSITE" id="PS50109"/>
    </source>
</evidence>
<gene>
    <name evidence="12" type="ORF">A2024_11920</name>
</gene>
<feature type="transmembrane region" description="Helical" evidence="9">
    <location>
        <begin position="43"/>
        <end position="62"/>
    </location>
</feature>
<dbReference type="FunFam" id="3.30.565.10:FF:000010">
    <property type="entry name" value="Sensor histidine kinase RcsC"/>
    <property type="match status" value="1"/>
</dbReference>
<dbReference type="EC" id="2.7.13.3" evidence="3"/>
<feature type="transmembrane region" description="Helical" evidence="9">
    <location>
        <begin position="181"/>
        <end position="200"/>
    </location>
</feature>